<dbReference type="FunFam" id="2.30.180.10:FF:000014">
    <property type="entry name" value="Stabilin 1"/>
    <property type="match status" value="1"/>
</dbReference>
<sequence length="144" mass="16220">MKNIFETAREDDRLSTSVRMADAGGVTEFLQKRGPYTVFIPTDEAYTRIPEEKLEAIVSDRERLAGMVMYHVVQGKLTTHELAQMEAIKTLQGDHLDIAASPEGMQLNDAVIIQPDVECTNGMYHVIDRVLIPRAVEARVERSF</sequence>
<name>A0A7K4C4U1_9EURY</name>
<dbReference type="RefSeq" id="WP_074175155.1">
    <property type="nucleotide sequence ID" value="NZ_DAIMMY010000027.1"/>
</dbReference>
<dbReference type="EMBL" id="JABMJE010000035">
    <property type="protein sequence ID" value="NQS77838.1"/>
    <property type="molecule type" value="Genomic_DNA"/>
</dbReference>
<dbReference type="SUPFAM" id="SSF82153">
    <property type="entry name" value="FAS1 domain"/>
    <property type="match status" value="1"/>
</dbReference>
<dbReference type="GO" id="GO:0030198">
    <property type="term" value="P:extracellular matrix organization"/>
    <property type="evidence" value="ECO:0007669"/>
    <property type="project" value="TreeGrafter"/>
</dbReference>
<dbReference type="GO" id="GO:0031012">
    <property type="term" value="C:extracellular matrix"/>
    <property type="evidence" value="ECO:0007669"/>
    <property type="project" value="TreeGrafter"/>
</dbReference>
<dbReference type="Gene3D" id="2.30.180.10">
    <property type="entry name" value="FAS1 domain"/>
    <property type="match status" value="1"/>
</dbReference>
<reference evidence="1" key="1">
    <citation type="submission" date="2020-05" db="EMBL/GenBank/DDBJ databases">
        <title>The first insight into the ecology of ammonia-tolerant syntrophic propionate oxidizing bacteria.</title>
        <authorList>
            <person name="Singh A."/>
            <person name="Schnurer A."/>
            <person name="Westerholm M."/>
        </authorList>
    </citation>
    <scope>NUCLEOTIDE SEQUENCE</scope>
    <source>
        <strain evidence="1">MAG54</strain>
    </source>
</reference>
<gene>
    <name evidence="1" type="ORF">HQQ74_03845</name>
</gene>
<comment type="caution">
    <text evidence="1">The sequence shown here is derived from an EMBL/GenBank/DDBJ whole genome shotgun (WGS) entry which is preliminary data.</text>
</comment>
<organism evidence="1 2">
    <name type="scientific">Methanoculleus bourgensis</name>
    <dbReference type="NCBI Taxonomy" id="83986"/>
    <lineage>
        <taxon>Archaea</taxon>
        <taxon>Methanobacteriati</taxon>
        <taxon>Methanobacteriota</taxon>
        <taxon>Stenosarchaea group</taxon>
        <taxon>Methanomicrobia</taxon>
        <taxon>Methanomicrobiales</taxon>
        <taxon>Methanomicrobiaceae</taxon>
        <taxon>Methanoculleus</taxon>
    </lineage>
</organism>
<dbReference type="GO" id="GO:0007155">
    <property type="term" value="P:cell adhesion"/>
    <property type="evidence" value="ECO:0007669"/>
    <property type="project" value="TreeGrafter"/>
</dbReference>
<dbReference type="Proteomes" id="UP000737555">
    <property type="component" value="Unassembled WGS sequence"/>
</dbReference>
<dbReference type="SMART" id="SM00554">
    <property type="entry name" value="FAS1"/>
    <property type="match status" value="1"/>
</dbReference>
<dbReference type="Pfam" id="PF02469">
    <property type="entry name" value="Fasciclin"/>
    <property type="match status" value="1"/>
</dbReference>
<dbReference type="PANTHER" id="PTHR10900">
    <property type="entry name" value="PERIOSTIN-RELATED"/>
    <property type="match status" value="1"/>
</dbReference>
<protein>
    <submittedName>
        <fullName evidence="1">Fasciclin domain-containing protein</fullName>
    </submittedName>
</protein>
<proteinExistence type="predicted"/>
<dbReference type="PROSITE" id="PS50213">
    <property type="entry name" value="FAS1"/>
    <property type="match status" value="1"/>
</dbReference>
<evidence type="ECO:0000313" key="2">
    <source>
        <dbReference type="Proteomes" id="UP000737555"/>
    </source>
</evidence>
<dbReference type="InterPro" id="IPR000782">
    <property type="entry name" value="FAS1_domain"/>
</dbReference>
<dbReference type="AlphaFoldDB" id="A0A7K4C4U1"/>
<evidence type="ECO:0000313" key="1">
    <source>
        <dbReference type="EMBL" id="NQS77838.1"/>
    </source>
</evidence>
<dbReference type="InterPro" id="IPR050904">
    <property type="entry name" value="Adhesion/Biosynth-related"/>
</dbReference>
<accession>A0A7K4C4U1</accession>
<dbReference type="InterPro" id="IPR036378">
    <property type="entry name" value="FAS1_dom_sf"/>
</dbReference>
<dbReference type="PANTHER" id="PTHR10900:SF124">
    <property type="entry name" value="FI05614P"/>
    <property type="match status" value="1"/>
</dbReference>
<dbReference type="GO" id="GO:0005615">
    <property type="term" value="C:extracellular space"/>
    <property type="evidence" value="ECO:0007669"/>
    <property type="project" value="TreeGrafter"/>
</dbReference>
<dbReference type="GO" id="GO:0050839">
    <property type="term" value="F:cell adhesion molecule binding"/>
    <property type="evidence" value="ECO:0007669"/>
    <property type="project" value="TreeGrafter"/>
</dbReference>